<feature type="transmembrane region" description="Helical" evidence="1">
    <location>
        <begin position="212"/>
        <end position="232"/>
    </location>
</feature>
<reference evidence="3" key="1">
    <citation type="submission" date="2014-05" db="EMBL/GenBank/DDBJ databases">
        <title>The transcriptome of the halophilic microalga Tetraselmis sp. GSL018 isolated from the Great Salt Lake, Utah.</title>
        <authorList>
            <person name="Jinkerson R.E."/>
            <person name="D'Adamo S."/>
            <person name="Posewitz M.C."/>
        </authorList>
    </citation>
    <scope>NUCLEOTIDE SEQUENCE</scope>
    <source>
        <strain evidence="3">GSL018</strain>
    </source>
</reference>
<dbReference type="PANTHER" id="PTHR31563">
    <property type="entry name" value="ION CHANNEL POLLUX-RELATED"/>
    <property type="match status" value="1"/>
</dbReference>
<accession>A0A061R8Y7</accession>
<dbReference type="GO" id="GO:0006813">
    <property type="term" value="P:potassium ion transport"/>
    <property type="evidence" value="ECO:0007669"/>
    <property type="project" value="InterPro"/>
</dbReference>
<keyword evidence="1" id="KW-1133">Transmembrane helix</keyword>
<dbReference type="Gene3D" id="3.40.50.720">
    <property type="entry name" value="NAD(P)-binding Rossmann-like Domain"/>
    <property type="match status" value="1"/>
</dbReference>
<feature type="domain" description="RCK N-terminal" evidence="2">
    <location>
        <begin position="254"/>
        <end position="370"/>
    </location>
</feature>
<evidence type="ECO:0000259" key="2">
    <source>
        <dbReference type="Pfam" id="PF22614"/>
    </source>
</evidence>
<organism evidence="3">
    <name type="scientific">Tetraselmis sp. GSL018</name>
    <dbReference type="NCBI Taxonomy" id="582737"/>
    <lineage>
        <taxon>Eukaryota</taxon>
        <taxon>Viridiplantae</taxon>
        <taxon>Chlorophyta</taxon>
        <taxon>core chlorophytes</taxon>
        <taxon>Chlorodendrophyceae</taxon>
        <taxon>Chlorodendrales</taxon>
        <taxon>Chlorodendraceae</taxon>
        <taxon>Tetraselmis</taxon>
    </lineage>
</organism>
<dbReference type="InterPro" id="IPR044849">
    <property type="entry name" value="CASTOR/POLLUX/SYM8-like"/>
</dbReference>
<dbReference type="PANTHER" id="PTHR31563:SF10">
    <property type="entry name" value="ION CHANNEL POLLUX-RELATED"/>
    <property type="match status" value="1"/>
</dbReference>
<evidence type="ECO:0000256" key="1">
    <source>
        <dbReference type="SAM" id="Phobius"/>
    </source>
</evidence>
<proteinExistence type="predicted"/>
<feature type="transmembrane region" description="Helical" evidence="1">
    <location>
        <begin position="149"/>
        <end position="170"/>
    </location>
</feature>
<dbReference type="InterPro" id="IPR003148">
    <property type="entry name" value="RCK_N"/>
</dbReference>
<dbReference type="Pfam" id="PF22614">
    <property type="entry name" value="Slo-like_RCK"/>
    <property type="match status" value="1"/>
</dbReference>
<sequence length="681" mass="74342">MKYGIFSKRVTVSKRTRCLCDRSNLTVSRPSIPGASAVIGFVSILSDNSTVAVSWQPVLRCPLPAVSARFSSNGVRTIVRAAANEPDEVSQSSSSIYNYNVERSMRQIADIEKQRALSSQLRKQHKERMTWGMIAYQYYNWRKDTGSDILLIVGAALLALLGLGVGNFAINVVQGAQLPTASSLWESTYEVAELFFQDGFPDGADGNTAKQLYSVFVATTGLVFFTVLLAMVEQRFMEVLETNVQRGSPVYEEGHILILAWLESALSLNAVWKILLELCDAYRHEGGVRIVVLSDKPKLEMEESFQRFVPESKRQGSSFVFRQGSPLVPESLENVAASRARTTIVVSDQARSSMEADAQALRAAVLLDEMKSGPGGHGNVIVELQSGVTAQLMRNVCSDSVVPLSTYNLNSVRLAQLVQRPISALVNGSMMKFRGSSQLFVHSFPELVGTAFERLKYHFPSATVVGLLNVDASTCSWMPKGAVVVPGDEIILLRPTDCAHSSFRPLSMPLTPDMSSSWVDVIAKDSYEERLAVLKSAVSKSRALPLSPSKSAVADPMPRPLRQMCLLAPSIPSSSLSSPRVSLPHFLSHALPPSLTPSLSFSPPLCVTMYRSFSAPVSVFNLSFPPSLPPSLFLSISLSICTHTHSLYLSLSDCPAFSRPPRLPPRLPSLSPLLLSRPSEV</sequence>
<protein>
    <submittedName>
        <fullName evidence="3">Ion channel protein</fullName>
    </submittedName>
</protein>
<dbReference type="EMBL" id="GBEZ01019462">
    <property type="protein sequence ID" value="JAC67100.1"/>
    <property type="molecule type" value="Transcribed_RNA"/>
</dbReference>
<gene>
    <name evidence="3" type="ORF">TSPGSL018_12004</name>
</gene>
<evidence type="ECO:0000313" key="3">
    <source>
        <dbReference type="EMBL" id="JAC67100.1"/>
    </source>
</evidence>
<keyword evidence="1" id="KW-0812">Transmembrane</keyword>
<keyword evidence="1" id="KW-0472">Membrane</keyword>
<name>A0A061R8Y7_9CHLO</name>
<dbReference type="AlphaFoldDB" id="A0A061R8Y7"/>